<evidence type="ECO:0000256" key="1">
    <source>
        <dbReference type="SAM" id="MobiDB-lite"/>
    </source>
</evidence>
<name>A0AAU7B2W8_9ACTN</name>
<evidence type="ECO:0008006" key="4">
    <source>
        <dbReference type="Google" id="ProtNLM"/>
    </source>
</evidence>
<evidence type="ECO:0000313" key="3">
    <source>
        <dbReference type="EMBL" id="XAY08366.1"/>
    </source>
</evidence>
<feature type="compositionally biased region" description="Low complexity" evidence="1">
    <location>
        <begin position="395"/>
        <end position="410"/>
    </location>
</feature>
<keyword evidence="2" id="KW-0732">Signal</keyword>
<feature type="signal peptide" evidence="2">
    <location>
        <begin position="1"/>
        <end position="29"/>
    </location>
</feature>
<gene>
    <name evidence="3" type="ORF">DSM112329_05266</name>
</gene>
<organism evidence="3">
    <name type="scientific">Paraconexibacter sp. AEG42_29</name>
    <dbReference type="NCBI Taxonomy" id="2997339"/>
    <lineage>
        <taxon>Bacteria</taxon>
        <taxon>Bacillati</taxon>
        <taxon>Actinomycetota</taxon>
        <taxon>Thermoleophilia</taxon>
        <taxon>Solirubrobacterales</taxon>
        <taxon>Paraconexibacteraceae</taxon>
        <taxon>Paraconexibacter</taxon>
    </lineage>
</organism>
<protein>
    <recommendedName>
        <fullName evidence="4">Fibronectin type-III domain-containing protein</fullName>
    </recommendedName>
</protein>
<feature type="region of interest" description="Disordered" evidence="1">
    <location>
        <begin position="326"/>
        <end position="410"/>
    </location>
</feature>
<evidence type="ECO:0000256" key="2">
    <source>
        <dbReference type="SAM" id="SignalP"/>
    </source>
</evidence>
<feature type="chain" id="PRO_5043593650" description="Fibronectin type-III domain-containing protein" evidence="2">
    <location>
        <begin position="30"/>
        <end position="487"/>
    </location>
</feature>
<accession>A0AAU7B2W8</accession>
<proteinExistence type="predicted"/>
<dbReference type="EMBL" id="CP114014">
    <property type="protein sequence ID" value="XAY08366.1"/>
    <property type="molecule type" value="Genomic_DNA"/>
</dbReference>
<dbReference type="KEGG" id="parq:DSM112329_05266"/>
<dbReference type="AlphaFoldDB" id="A0AAU7B2W8"/>
<reference evidence="3" key="1">
    <citation type="submission" date="2022-12" db="EMBL/GenBank/DDBJ databases">
        <title>Paraconexibacter alkalitolerans sp. nov. and Baekduia alba sp. nov., isolated from soil and emended description of the genera Paraconexibacter (Chun et al., 2020) and Baekduia (An et al., 2020).</title>
        <authorList>
            <person name="Vieira S."/>
            <person name="Huber K.J."/>
            <person name="Geppert A."/>
            <person name="Wolf J."/>
            <person name="Neumann-Schaal M."/>
            <person name="Muesken M."/>
            <person name="Overmann J."/>
        </authorList>
    </citation>
    <scope>NUCLEOTIDE SEQUENCE</scope>
    <source>
        <strain evidence="3">AEG42_29</strain>
    </source>
</reference>
<sequence length="487" mass="50236">MERGHRWLRRGAAGICILTGLLAAAPAHAADYSGGRAFFTTPIASGAPLDARSSQWIGGLGRSTPYLNGPDNRFAPPVYPVTSQTPLRTVRCKFCGAYTGGGGTDYADTVQVPIPDNAVPDPSADGHLALVDAERGQEWNLFQASRNSDGSWNAGGAGHFNLKGDGHQDNVLGGGSATASHLPLSQAISVPEVLTAITDGSYLIPHALSFGAPNVDGRCWVYPALGSDGGTAGGLPEGARIQLDPSLDVSMLLPAARVIARTLQVYGAYLRDQSGAFVFYLRESRGADLPWTAAAVTGDSLSGVPTDRFRVLSADFTTLGTSQPFVQRPAATCGPGATSVEPDRSADGRPGPPVTVTGSGSSAGTGTGTASSSGSSGGKTGSDPVASSDDDDRVTGSSSSAATAVKKPKAPVSLRVKLAGGKAQLVWNSTEKGRRYRVYVNGRLLSTTTRTYTGQLRLKRGRNRAYVQAVSVGGVLGGKTATITFKL</sequence>